<evidence type="ECO:0000313" key="13">
    <source>
        <dbReference type="Proteomes" id="UP000230119"/>
    </source>
</evidence>
<dbReference type="InterPro" id="IPR012338">
    <property type="entry name" value="Beta-lactam/transpept-like"/>
</dbReference>
<comment type="caution">
    <text evidence="12">The sequence shown here is derived from an EMBL/GenBank/DDBJ whole genome shotgun (WGS) entry which is preliminary data.</text>
</comment>
<comment type="subcellular location">
    <subcellularLocation>
        <location evidence="1">Membrane</location>
    </subcellularLocation>
</comment>
<dbReference type="GO" id="GO:0008360">
    <property type="term" value="P:regulation of cell shape"/>
    <property type="evidence" value="ECO:0007669"/>
    <property type="project" value="UniProtKB-KW"/>
</dbReference>
<evidence type="ECO:0000256" key="1">
    <source>
        <dbReference type="ARBA" id="ARBA00004370"/>
    </source>
</evidence>
<evidence type="ECO:0000256" key="9">
    <source>
        <dbReference type="ARBA" id="ARBA00044770"/>
    </source>
</evidence>
<keyword evidence="4" id="KW-0808">Transferase</keyword>
<evidence type="ECO:0000256" key="10">
    <source>
        <dbReference type="ARBA" id="ARBA00049902"/>
    </source>
</evidence>
<protein>
    <recommendedName>
        <fullName evidence="9">peptidoglycan glycosyltransferase</fullName>
        <ecNumber evidence="9">2.4.99.28</ecNumber>
    </recommendedName>
</protein>
<evidence type="ECO:0000313" key="12">
    <source>
        <dbReference type="EMBL" id="PIV08860.1"/>
    </source>
</evidence>
<evidence type="ECO:0000256" key="2">
    <source>
        <dbReference type="ARBA" id="ARBA00022475"/>
    </source>
</evidence>
<dbReference type="GO" id="GO:0008955">
    <property type="term" value="F:peptidoglycan glycosyltransferase activity"/>
    <property type="evidence" value="ECO:0007669"/>
    <property type="project" value="UniProtKB-EC"/>
</dbReference>
<dbReference type="InterPro" id="IPR050396">
    <property type="entry name" value="Glycosyltr_51/Transpeptidase"/>
</dbReference>
<evidence type="ECO:0000256" key="11">
    <source>
        <dbReference type="SAM" id="MobiDB-lite"/>
    </source>
</evidence>
<evidence type="ECO:0000256" key="8">
    <source>
        <dbReference type="ARBA" id="ARBA00023316"/>
    </source>
</evidence>
<feature type="non-terminal residue" evidence="12">
    <location>
        <position position="1"/>
    </location>
</feature>
<proteinExistence type="predicted"/>
<dbReference type="PANTHER" id="PTHR32282:SF11">
    <property type="entry name" value="PENICILLIN-BINDING PROTEIN 1B"/>
    <property type="match status" value="1"/>
</dbReference>
<dbReference type="SUPFAM" id="SSF56601">
    <property type="entry name" value="beta-lactamase/transpeptidase-like"/>
    <property type="match status" value="1"/>
</dbReference>
<evidence type="ECO:0000256" key="6">
    <source>
        <dbReference type="ARBA" id="ARBA00022984"/>
    </source>
</evidence>
<evidence type="ECO:0000256" key="4">
    <source>
        <dbReference type="ARBA" id="ARBA00022679"/>
    </source>
</evidence>
<dbReference type="GO" id="GO:0016020">
    <property type="term" value="C:membrane"/>
    <property type="evidence" value="ECO:0007669"/>
    <property type="project" value="UniProtKB-SubCell"/>
</dbReference>
<gene>
    <name evidence="12" type="ORF">COS52_00490</name>
</gene>
<evidence type="ECO:0000256" key="3">
    <source>
        <dbReference type="ARBA" id="ARBA00022676"/>
    </source>
</evidence>
<dbReference type="AlphaFoldDB" id="A0A2M7BTQ6"/>
<evidence type="ECO:0000256" key="5">
    <source>
        <dbReference type="ARBA" id="ARBA00022960"/>
    </source>
</evidence>
<sequence length="178" mass="19547">GSLLVIPGKAVSVKTGTTDNKKDNWTIGYTPNFLTVVWVGNNDNTPMNPYLASGVTGAAPIWNKVMRSLLKDQPDLWPIKPETVIGRQICNDNGGGMTKGDDGKESCSARYEYFIAGTEPKSGESIRQSVPINKDTDKLASPSDTNVENRDKTIIKDMFSNYCVDCNHDKDPYSIIKL</sequence>
<keyword evidence="7" id="KW-0472">Membrane</keyword>
<keyword evidence="2" id="KW-1003">Cell membrane</keyword>
<keyword evidence="5" id="KW-0133">Cell shape</keyword>
<organism evidence="12 13">
    <name type="scientific">Candidatus Roizmanbacteria bacterium CG03_land_8_20_14_0_80_39_12</name>
    <dbReference type="NCBI Taxonomy" id="1974847"/>
    <lineage>
        <taxon>Bacteria</taxon>
        <taxon>Candidatus Roizmaniibacteriota</taxon>
    </lineage>
</organism>
<keyword evidence="3" id="KW-0328">Glycosyltransferase</keyword>
<keyword evidence="6" id="KW-0573">Peptidoglycan synthesis</keyword>
<dbReference type="EMBL" id="PEVA01000020">
    <property type="protein sequence ID" value="PIV08860.1"/>
    <property type="molecule type" value="Genomic_DNA"/>
</dbReference>
<feature type="region of interest" description="Disordered" evidence="11">
    <location>
        <begin position="122"/>
        <end position="146"/>
    </location>
</feature>
<dbReference type="EC" id="2.4.99.28" evidence="9"/>
<keyword evidence="8" id="KW-0961">Cell wall biogenesis/degradation</keyword>
<evidence type="ECO:0000256" key="7">
    <source>
        <dbReference type="ARBA" id="ARBA00023136"/>
    </source>
</evidence>
<reference evidence="13" key="1">
    <citation type="submission" date="2017-09" db="EMBL/GenBank/DDBJ databases">
        <title>Depth-based differentiation of microbial function through sediment-hosted aquifers and enrichment of novel symbionts in the deep terrestrial subsurface.</title>
        <authorList>
            <person name="Probst A.J."/>
            <person name="Ladd B."/>
            <person name="Jarett J.K."/>
            <person name="Geller-Mcgrath D.E."/>
            <person name="Sieber C.M.K."/>
            <person name="Emerson J.B."/>
            <person name="Anantharaman K."/>
            <person name="Thomas B.C."/>
            <person name="Malmstrom R."/>
            <person name="Stieglmeier M."/>
            <person name="Klingl A."/>
            <person name="Woyke T."/>
            <person name="Ryan C.M."/>
            <person name="Banfield J.F."/>
        </authorList>
    </citation>
    <scope>NUCLEOTIDE SEQUENCE [LARGE SCALE GENOMIC DNA]</scope>
</reference>
<name>A0A2M7BTQ6_9BACT</name>
<accession>A0A2M7BTQ6</accession>
<dbReference type="GO" id="GO:0030288">
    <property type="term" value="C:outer membrane-bounded periplasmic space"/>
    <property type="evidence" value="ECO:0007669"/>
    <property type="project" value="TreeGrafter"/>
</dbReference>
<comment type="catalytic activity">
    <reaction evidence="10">
        <text>[GlcNAc-(1-&gt;4)-Mur2Ac(oyl-L-Ala-gamma-D-Glu-L-Lys-D-Ala-D-Ala)](n)-di-trans,octa-cis-undecaprenyl diphosphate + beta-D-GlcNAc-(1-&gt;4)-Mur2Ac(oyl-L-Ala-gamma-D-Glu-L-Lys-D-Ala-D-Ala)-di-trans,octa-cis-undecaprenyl diphosphate = [GlcNAc-(1-&gt;4)-Mur2Ac(oyl-L-Ala-gamma-D-Glu-L-Lys-D-Ala-D-Ala)](n+1)-di-trans,octa-cis-undecaprenyl diphosphate + di-trans,octa-cis-undecaprenyl diphosphate + H(+)</text>
        <dbReference type="Rhea" id="RHEA:23708"/>
        <dbReference type="Rhea" id="RHEA-COMP:9602"/>
        <dbReference type="Rhea" id="RHEA-COMP:9603"/>
        <dbReference type="ChEBI" id="CHEBI:15378"/>
        <dbReference type="ChEBI" id="CHEBI:58405"/>
        <dbReference type="ChEBI" id="CHEBI:60033"/>
        <dbReference type="ChEBI" id="CHEBI:78435"/>
        <dbReference type="EC" id="2.4.99.28"/>
    </reaction>
</comment>
<dbReference type="Proteomes" id="UP000230119">
    <property type="component" value="Unassembled WGS sequence"/>
</dbReference>
<dbReference type="PANTHER" id="PTHR32282">
    <property type="entry name" value="BINDING PROTEIN TRANSPEPTIDASE, PUTATIVE-RELATED"/>
    <property type="match status" value="1"/>
</dbReference>
<dbReference type="Gene3D" id="3.40.710.10">
    <property type="entry name" value="DD-peptidase/beta-lactamase superfamily"/>
    <property type="match status" value="1"/>
</dbReference>
<dbReference type="GO" id="GO:0071555">
    <property type="term" value="P:cell wall organization"/>
    <property type="evidence" value="ECO:0007669"/>
    <property type="project" value="UniProtKB-KW"/>
</dbReference>
<dbReference type="GO" id="GO:0009252">
    <property type="term" value="P:peptidoglycan biosynthetic process"/>
    <property type="evidence" value="ECO:0007669"/>
    <property type="project" value="UniProtKB-KW"/>
</dbReference>